<evidence type="ECO:0000256" key="8">
    <source>
        <dbReference type="ARBA" id="ARBA00022855"/>
    </source>
</evidence>
<evidence type="ECO:0000256" key="2">
    <source>
        <dbReference type="ARBA" id="ARBA00004251"/>
    </source>
</evidence>
<dbReference type="FunFam" id="3.40.50.2300:FF:000101">
    <property type="entry name" value="Guanylate cyclase"/>
    <property type="match status" value="1"/>
</dbReference>
<evidence type="ECO:0000256" key="13">
    <source>
        <dbReference type="ARBA" id="ARBA00023170"/>
    </source>
</evidence>
<evidence type="ECO:0000256" key="3">
    <source>
        <dbReference type="ARBA" id="ARBA00022475"/>
    </source>
</evidence>
<dbReference type="Gene3D" id="3.30.70.1230">
    <property type="entry name" value="Nucleotide cyclase"/>
    <property type="match status" value="1"/>
</dbReference>
<evidence type="ECO:0000256" key="21">
    <source>
        <dbReference type="SAM" id="Phobius"/>
    </source>
</evidence>
<dbReference type="Proteomes" id="UP000694620">
    <property type="component" value="Chromosome 7"/>
</dbReference>
<dbReference type="SUPFAM" id="SSF53822">
    <property type="entry name" value="Periplasmic binding protein-like I"/>
    <property type="match status" value="1"/>
</dbReference>
<name>A0A8C4SQJ5_ERPCA</name>
<reference evidence="24" key="3">
    <citation type="submission" date="2025-09" db="UniProtKB">
        <authorList>
            <consortium name="Ensembl"/>
        </authorList>
    </citation>
    <scope>IDENTIFICATION</scope>
</reference>
<evidence type="ECO:0000256" key="16">
    <source>
        <dbReference type="ARBA" id="ARBA00023293"/>
    </source>
</evidence>
<dbReference type="InterPro" id="IPR001170">
    <property type="entry name" value="ANPR/GUC"/>
</dbReference>
<dbReference type="SUPFAM" id="SSF56112">
    <property type="entry name" value="Protein kinase-like (PK-like)"/>
    <property type="match status" value="1"/>
</dbReference>
<accession>A0A8C4SQJ5</accession>
<keyword evidence="14" id="KW-0325">Glycoprotein</keyword>
<dbReference type="InterPro" id="IPR028082">
    <property type="entry name" value="Peripla_BP_I"/>
</dbReference>
<evidence type="ECO:0000256" key="5">
    <source>
        <dbReference type="ARBA" id="ARBA00022692"/>
    </source>
</evidence>
<sequence>MAVKSCVFTNLCPKNAMALGSSLLILYLAFHVASGRSDDRKNISMAVMLPNNYTLYPWASPRVSPAIYMAKEAIERERILNGYTINIMSTTTEDSSGGCSQALAQINAVDMKLYQNPDVFVGPGCVYSAASVARFATHWKLPLITAWAPAYGFAQKDEYKTTVRTGPSTTKLGEFASNLHSHFNWTTRAVVIYYDIKTDDRPYYFVIEGVYKTFEDENISVSSQPYDDQQKNDYKDVFNFIKSNGRIIYICGPLDSFQKIMYLFQAEGISTEDYAIFYVDAFAEILEGKGNREAKKPWQNIENQLGDPIELFKTVFVITYREPDNPEYKEFQRDLHVRAKEDFNVSLDSSLKDYIAGCFYDGVMLYAKALNQTLAEGGSKKNGMEITLKMQSQQFWGVTGLVSTDKNNDRDTDFSLWAMTDPKTGMYGKVAYYNGTNKQIIWSETEKIQWPKGSPPLDNPPCVFDTDDPSCKEDHLSLFGIVALGTGLAFTIFGISSFLIYRKLKLEKELASMLWRIRWEELQFGNHEKYHRSAGSRLTLSQRGSSYASLITAHGKYQLFAKTGYFKGNLVAIKHVNKKRIELTRQVLFELKHIRDVQFNHLTRFIGACIDPPNICIVTEYCPRGSLQDILENESINLDWMFRYSLINDIVKGMTFLHNSYIGFHGNLKSSNCVVDSRFVLKITDYGLASFRSPCESEDTHALYAKKLWTAPELLGYGRTPPQGTQKGDIYSFGIILQEIALRNGPFYIEGMDLSPKEIVQKVRNGQKPYFRPTIDINLHSEELALLMERCWAEEPAERPDFSQIKIFIRKFNKEGSTSILDNLLSRMEQYANNLEKLVEERTHAYLEEKRKAENLLYQILPHSVAEQLKRGETVQAEAFDSVTIYFSDIVGFTSLSAESTPLQVVTLLNDLYTCFDAIIDNFDVYKVETIGDAYMVVSGLPVRNGKLHAREIARMSLALLEAVKTFQIQHRANDKLRLRIGIHTGPVCAGVVGLKMPRYCLFGDTVNTASRMESNGEALKIHVSSATKEVLDEFGYFVLELRGDVEMKGKGKMRTYWLLGERQDGAVM</sequence>
<dbReference type="PANTHER" id="PTHR11920:SF505">
    <property type="entry name" value="GUANYLATE CYCLASE"/>
    <property type="match status" value="1"/>
</dbReference>
<dbReference type="PRINTS" id="PR00255">
    <property type="entry name" value="NATPEPTIDER"/>
</dbReference>
<protein>
    <recommendedName>
        <fullName evidence="19">Guanylate cyclase</fullName>
        <ecNumber evidence="19">4.6.1.2</ecNumber>
    </recommendedName>
</protein>
<dbReference type="GO" id="GO:0001503">
    <property type="term" value="P:ossification"/>
    <property type="evidence" value="ECO:0007669"/>
    <property type="project" value="UniProtKB-KW"/>
</dbReference>
<keyword evidence="25" id="KW-1185">Reference proteome</keyword>
<proteinExistence type="inferred from homology"/>
<keyword evidence="12" id="KW-1015">Disulfide bond</keyword>
<keyword evidence="15 18" id="KW-0456">Lyase</keyword>
<evidence type="ECO:0000313" key="24">
    <source>
        <dbReference type="Ensembl" id="ENSECRP00000019678.1"/>
    </source>
</evidence>
<evidence type="ECO:0000256" key="9">
    <source>
        <dbReference type="ARBA" id="ARBA00022989"/>
    </source>
</evidence>
<dbReference type="InterPro" id="IPR001054">
    <property type="entry name" value="A/G_cyclase"/>
</dbReference>
<dbReference type="GO" id="GO:0004672">
    <property type="term" value="F:protein kinase activity"/>
    <property type="evidence" value="ECO:0007669"/>
    <property type="project" value="InterPro"/>
</dbReference>
<evidence type="ECO:0000256" key="10">
    <source>
        <dbReference type="ARBA" id="ARBA00023134"/>
    </source>
</evidence>
<gene>
    <name evidence="24" type="primary">NPR2</name>
</gene>
<feature type="transmembrane region" description="Helical" evidence="21">
    <location>
        <begin position="476"/>
        <end position="501"/>
    </location>
</feature>
<dbReference type="Gene3D" id="3.40.50.2300">
    <property type="match status" value="2"/>
</dbReference>
<dbReference type="PROSITE" id="PS50125">
    <property type="entry name" value="GUANYLATE_CYCLASE_2"/>
    <property type="match status" value="1"/>
</dbReference>
<dbReference type="SUPFAM" id="SSF55073">
    <property type="entry name" value="Nucleotide cyclase"/>
    <property type="match status" value="1"/>
</dbReference>
<keyword evidence="20" id="KW-0175">Coiled coil</keyword>
<feature type="coiled-coil region" evidence="20">
    <location>
        <begin position="821"/>
        <end position="848"/>
    </location>
</feature>
<evidence type="ECO:0000256" key="19">
    <source>
        <dbReference type="RuleBase" id="RU003431"/>
    </source>
</evidence>
<comment type="catalytic activity">
    <reaction evidence="1 19">
        <text>GTP = 3',5'-cyclic GMP + diphosphate</text>
        <dbReference type="Rhea" id="RHEA:13665"/>
        <dbReference type="ChEBI" id="CHEBI:33019"/>
        <dbReference type="ChEBI" id="CHEBI:37565"/>
        <dbReference type="ChEBI" id="CHEBI:57746"/>
        <dbReference type="EC" id="4.6.1.2"/>
    </reaction>
</comment>
<keyword evidence="16 19" id="KW-0141">cGMP biosynthesis</keyword>
<evidence type="ECO:0000256" key="15">
    <source>
        <dbReference type="ARBA" id="ARBA00023239"/>
    </source>
</evidence>
<dbReference type="CDD" id="cd14042">
    <property type="entry name" value="PK_GC-A_B"/>
    <property type="match status" value="1"/>
</dbReference>
<dbReference type="Pfam" id="PF00211">
    <property type="entry name" value="Guanylate_cyc"/>
    <property type="match status" value="1"/>
</dbReference>
<dbReference type="GO" id="GO:0005886">
    <property type="term" value="C:plasma membrane"/>
    <property type="evidence" value="ECO:0007669"/>
    <property type="project" value="UniProtKB-SubCell"/>
</dbReference>
<dbReference type="AlphaFoldDB" id="A0A8C4SQJ5"/>
<dbReference type="FunFam" id="3.30.70.1230:FF:000004">
    <property type="entry name" value="Guanylate cyclase"/>
    <property type="match status" value="1"/>
</dbReference>
<evidence type="ECO:0000256" key="11">
    <source>
        <dbReference type="ARBA" id="ARBA00023136"/>
    </source>
</evidence>
<keyword evidence="13" id="KW-0675">Receptor</keyword>
<dbReference type="GO" id="GO:0007168">
    <property type="term" value="P:receptor guanylyl cyclase signaling pathway"/>
    <property type="evidence" value="ECO:0007669"/>
    <property type="project" value="TreeGrafter"/>
</dbReference>
<keyword evidence="11 21" id="KW-0472">Membrane</keyword>
<comment type="function">
    <text evidence="17">Receptor for the C-type natriuretic peptide NPPC/CNP hormone. Has guanylate cyclase activity upon binding of its ligand. May play a role in the regulation of skeletal growth.</text>
</comment>
<comment type="similarity">
    <text evidence="18">Belongs to the adenylyl cyclase class-4/guanylyl cyclase family.</text>
</comment>
<dbReference type="GO" id="GO:0004016">
    <property type="term" value="F:adenylate cyclase activity"/>
    <property type="evidence" value="ECO:0007669"/>
    <property type="project" value="TreeGrafter"/>
</dbReference>
<dbReference type="PROSITE" id="PS00458">
    <property type="entry name" value="ANF_RECEPTORS"/>
    <property type="match status" value="1"/>
</dbReference>
<evidence type="ECO:0000256" key="6">
    <source>
        <dbReference type="ARBA" id="ARBA00022729"/>
    </source>
</evidence>
<dbReference type="InterPro" id="IPR018297">
    <property type="entry name" value="A/G_cyclase_CS"/>
</dbReference>
<dbReference type="Pfam" id="PF07714">
    <property type="entry name" value="PK_Tyr_Ser-Thr"/>
    <property type="match status" value="1"/>
</dbReference>
<evidence type="ECO:0000256" key="20">
    <source>
        <dbReference type="SAM" id="Coils"/>
    </source>
</evidence>
<dbReference type="FunFam" id="1.10.510.10:FF:000270">
    <property type="entry name" value="Guanylate cyclase"/>
    <property type="match status" value="1"/>
</dbReference>
<evidence type="ECO:0000256" key="1">
    <source>
        <dbReference type="ARBA" id="ARBA00001436"/>
    </source>
</evidence>
<reference evidence="24" key="2">
    <citation type="submission" date="2025-08" db="UniProtKB">
        <authorList>
            <consortium name="Ensembl"/>
        </authorList>
    </citation>
    <scope>IDENTIFICATION</scope>
</reference>
<evidence type="ECO:0000256" key="7">
    <source>
        <dbReference type="ARBA" id="ARBA00022741"/>
    </source>
</evidence>
<dbReference type="InterPro" id="IPR029787">
    <property type="entry name" value="Nucleotide_cyclase"/>
</dbReference>
<feature type="domain" description="Guanylate cyclase" evidence="23">
    <location>
        <begin position="884"/>
        <end position="1014"/>
    </location>
</feature>
<dbReference type="GO" id="GO:0035556">
    <property type="term" value="P:intracellular signal transduction"/>
    <property type="evidence" value="ECO:0007669"/>
    <property type="project" value="InterPro"/>
</dbReference>
<dbReference type="Ensembl" id="ENSECRT00000020078.1">
    <property type="protein sequence ID" value="ENSECRP00000019678.1"/>
    <property type="gene ID" value="ENSECRG00000013160.1"/>
</dbReference>
<dbReference type="GeneID" id="114654333"/>
<keyword evidence="7" id="KW-0547">Nucleotide-binding</keyword>
<evidence type="ECO:0000256" key="12">
    <source>
        <dbReference type="ARBA" id="ARBA00023157"/>
    </source>
</evidence>
<evidence type="ECO:0000256" key="14">
    <source>
        <dbReference type="ARBA" id="ARBA00023180"/>
    </source>
</evidence>
<dbReference type="SMART" id="SM00044">
    <property type="entry name" value="CYCc"/>
    <property type="match status" value="1"/>
</dbReference>
<dbReference type="GO" id="GO:0005524">
    <property type="term" value="F:ATP binding"/>
    <property type="evidence" value="ECO:0007669"/>
    <property type="project" value="InterPro"/>
</dbReference>
<dbReference type="GO" id="GO:0004383">
    <property type="term" value="F:guanylate cyclase activity"/>
    <property type="evidence" value="ECO:0007669"/>
    <property type="project" value="UniProtKB-EC"/>
</dbReference>
<evidence type="ECO:0000259" key="23">
    <source>
        <dbReference type="PROSITE" id="PS50125"/>
    </source>
</evidence>
<evidence type="ECO:0000256" key="18">
    <source>
        <dbReference type="RuleBase" id="RU000405"/>
    </source>
</evidence>
<dbReference type="GeneTree" id="ENSGT00940000156985"/>
<dbReference type="PROSITE" id="PS00452">
    <property type="entry name" value="GUANYLATE_CYCLASE_1"/>
    <property type="match status" value="1"/>
</dbReference>
<evidence type="ECO:0000313" key="25">
    <source>
        <dbReference type="Proteomes" id="UP000694620"/>
    </source>
</evidence>
<dbReference type="InterPro" id="IPR001245">
    <property type="entry name" value="Ser-Thr/Tyr_kinase_cat_dom"/>
</dbReference>
<keyword evidence="8" id="KW-0892">Osteogenesis</keyword>
<keyword evidence="3" id="KW-1003">Cell membrane</keyword>
<comment type="subcellular location">
    <subcellularLocation>
        <location evidence="2">Cell membrane</location>
        <topology evidence="2">Single-pass type I membrane protein</topology>
    </subcellularLocation>
</comment>
<dbReference type="Gene3D" id="1.10.510.10">
    <property type="entry name" value="Transferase(Phosphotransferase) domain 1"/>
    <property type="match status" value="1"/>
</dbReference>
<evidence type="ECO:0000256" key="4">
    <source>
        <dbReference type="ARBA" id="ARBA00022553"/>
    </source>
</evidence>
<dbReference type="PROSITE" id="PS50011">
    <property type="entry name" value="PROTEIN_KINASE_DOM"/>
    <property type="match status" value="1"/>
</dbReference>
<keyword evidence="4" id="KW-0597">Phosphoprotein</keyword>
<dbReference type="OrthoDB" id="1890790at2759"/>
<dbReference type="InterPro" id="IPR001828">
    <property type="entry name" value="ANF_lig-bd_rcpt"/>
</dbReference>
<feature type="domain" description="Protein kinase" evidence="22">
    <location>
        <begin position="532"/>
        <end position="809"/>
    </location>
</feature>
<dbReference type="PANTHER" id="PTHR11920">
    <property type="entry name" value="GUANYLYL CYCLASE"/>
    <property type="match status" value="1"/>
</dbReference>
<keyword evidence="10" id="KW-0342">GTP-binding</keyword>
<reference evidence="24" key="1">
    <citation type="submission" date="2021-06" db="EMBL/GenBank/DDBJ databases">
        <authorList>
            <consortium name="Wellcome Sanger Institute Data Sharing"/>
        </authorList>
    </citation>
    <scope>NUCLEOTIDE SEQUENCE [LARGE SCALE GENOMIC DNA]</scope>
</reference>
<evidence type="ECO:0000256" key="17">
    <source>
        <dbReference type="ARBA" id="ARBA00043880"/>
    </source>
</evidence>
<dbReference type="EC" id="4.6.1.2" evidence="19"/>
<dbReference type="GO" id="GO:0005525">
    <property type="term" value="F:GTP binding"/>
    <property type="evidence" value="ECO:0007669"/>
    <property type="project" value="UniProtKB-KW"/>
</dbReference>
<dbReference type="Pfam" id="PF01094">
    <property type="entry name" value="ANF_receptor"/>
    <property type="match status" value="1"/>
</dbReference>
<organism evidence="24 25">
    <name type="scientific">Erpetoichthys calabaricus</name>
    <name type="common">Rope fish</name>
    <name type="synonym">Calamoichthys calabaricus</name>
    <dbReference type="NCBI Taxonomy" id="27687"/>
    <lineage>
        <taxon>Eukaryota</taxon>
        <taxon>Metazoa</taxon>
        <taxon>Chordata</taxon>
        <taxon>Craniata</taxon>
        <taxon>Vertebrata</taxon>
        <taxon>Euteleostomi</taxon>
        <taxon>Actinopterygii</taxon>
        <taxon>Polypteriformes</taxon>
        <taxon>Polypteridae</taxon>
        <taxon>Erpetoichthys</taxon>
    </lineage>
</organism>
<dbReference type="InterPro" id="IPR000719">
    <property type="entry name" value="Prot_kinase_dom"/>
</dbReference>
<dbReference type="GO" id="GO:0017046">
    <property type="term" value="F:peptide hormone binding"/>
    <property type="evidence" value="ECO:0007669"/>
    <property type="project" value="TreeGrafter"/>
</dbReference>
<keyword evidence="6" id="KW-0732">Signal</keyword>
<evidence type="ECO:0000259" key="22">
    <source>
        <dbReference type="PROSITE" id="PS50011"/>
    </source>
</evidence>
<keyword evidence="5 21" id="KW-0812">Transmembrane</keyword>
<dbReference type="FunFam" id="3.40.50.2300:FF:000327">
    <property type="entry name" value="Guanylate cyclase"/>
    <property type="match status" value="1"/>
</dbReference>
<dbReference type="GO" id="GO:0016941">
    <property type="term" value="F:natriuretic peptide receptor activity"/>
    <property type="evidence" value="ECO:0007669"/>
    <property type="project" value="TreeGrafter"/>
</dbReference>
<keyword evidence="9 21" id="KW-1133">Transmembrane helix</keyword>
<dbReference type="CDD" id="cd07302">
    <property type="entry name" value="CHD"/>
    <property type="match status" value="1"/>
</dbReference>
<dbReference type="RefSeq" id="XP_028660652.1">
    <property type="nucleotide sequence ID" value="XM_028804819.2"/>
</dbReference>
<dbReference type="InterPro" id="IPR011009">
    <property type="entry name" value="Kinase-like_dom_sf"/>
</dbReference>
<dbReference type="FunFam" id="3.30.200.20:FF:001106">
    <property type="entry name" value="Guanylate cyclase"/>
    <property type="match status" value="1"/>
</dbReference>
<dbReference type="InterPro" id="IPR050401">
    <property type="entry name" value="Cyclic_nucleotide_synthase"/>
</dbReference>